<dbReference type="Pfam" id="PF08905">
    <property type="entry name" value="DUF1850"/>
    <property type="match status" value="1"/>
</dbReference>
<dbReference type="AlphaFoldDB" id="A0A1D8GHX9"/>
<evidence type="ECO:0000313" key="3">
    <source>
        <dbReference type="Proteomes" id="UP000095743"/>
    </source>
</evidence>
<organism evidence="2 3">
    <name type="scientific">Geosporobacter ferrireducens</name>
    <dbReference type="NCBI Taxonomy" id="1424294"/>
    <lineage>
        <taxon>Bacteria</taxon>
        <taxon>Bacillati</taxon>
        <taxon>Bacillota</taxon>
        <taxon>Clostridia</taxon>
        <taxon>Peptostreptococcales</taxon>
        <taxon>Thermotaleaceae</taxon>
        <taxon>Geosporobacter</taxon>
    </lineage>
</organism>
<dbReference type="RefSeq" id="WP_069977366.1">
    <property type="nucleotide sequence ID" value="NZ_CP017269.1"/>
</dbReference>
<dbReference type="EMBL" id="CP017269">
    <property type="protein sequence ID" value="AOT70523.1"/>
    <property type="molecule type" value="Genomic_DNA"/>
</dbReference>
<dbReference type="KEGG" id="gfe:Gferi_13630"/>
<dbReference type="OrthoDB" id="4411648at2"/>
<reference evidence="2 3" key="1">
    <citation type="submission" date="2016-09" db="EMBL/GenBank/DDBJ databases">
        <title>Genomic analysis reveals versatility of anaerobic energy metabolism of Geosporobacter ferrireducens IRF9 of phylum Firmicutes.</title>
        <authorList>
            <person name="Kim S.-J."/>
        </authorList>
    </citation>
    <scope>NUCLEOTIDE SEQUENCE [LARGE SCALE GENOMIC DNA]</scope>
    <source>
        <strain evidence="2 3">IRF9</strain>
    </source>
</reference>
<dbReference type="STRING" id="1424294.Gferi_13630"/>
<evidence type="ECO:0000256" key="1">
    <source>
        <dbReference type="SAM" id="Phobius"/>
    </source>
</evidence>
<gene>
    <name evidence="2" type="ORF">Gferi_13630</name>
</gene>
<keyword evidence="1" id="KW-0812">Transmembrane</keyword>
<proteinExistence type="predicted"/>
<evidence type="ECO:0000313" key="2">
    <source>
        <dbReference type="EMBL" id="AOT70523.1"/>
    </source>
</evidence>
<keyword evidence="1" id="KW-1133">Transmembrane helix</keyword>
<protein>
    <recommendedName>
        <fullName evidence="4">DUF1850 domain-containing protein</fullName>
    </recommendedName>
</protein>
<dbReference type="Proteomes" id="UP000095743">
    <property type="component" value="Chromosome"/>
</dbReference>
<accession>A0A1D8GHX9</accession>
<sequence>MSDRSTEKKQIFASSHFKITLFVSIFAFVVLLFLFKISEIQRLSIINQNTNKVYLTTEVVPGDKLTYGWIHSLEHIPWTEDYYIQKNNHLLLYRITLSAFGAGIPHNKGKLTRVEDGTIVMEEINEDFEEINWIHSQTATEYIQLNDQTLIKGVDLPHHEALKLKIEKRLKLCRRSQ</sequence>
<feature type="transmembrane region" description="Helical" evidence="1">
    <location>
        <begin position="15"/>
        <end position="35"/>
    </location>
</feature>
<evidence type="ECO:0008006" key="4">
    <source>
        <dbReference type="Google" id="ProtNLM"/>
    </source>
</evidence>
<dbReference type="InterPro" id="IPR015001">
    <property type="entry name" value="DUF1850"/>
</dbReference>
<keyword evidence="3" id="KW-1185">Reference proteome</keyword>
<keyword evidence="1" id="KW-0472">Membrane</keyword>
<name>A0A1D8GHX9_9FIRM</name>